<dbReference type="EMBL" id="JACSGR010000004">
    <property type="protein sequence ID" value="MBH5329152.1"/>
    <property type="molecule type" value="Genomic_DNA"/>
</dbReference>
<keyword evidence="3" id="KW-1185">Reference proteome</keyword>
<gene>
    <name evidence="2" type="ORF">H9Q10_05655</name>
</gene>
<evidence type="ECO:0000256" key="1">
    <source>
        <dbReference type="SAM" id="MobiDB-lite"/>
    </source>
</evidence>
<proteinExistence type="predicted"/>
<organism evidence="2 3">
    <name type="scientific">Eikenella glucosivorans</name>
    <dbReference type="NCBI Taxonomy" id="2766967"/>
    <lineage>
        <taxon>Bacteria</taxon>
        <taxon>Pseudomonadati</taxon>
        <taxon>Pseudomonadota</taxon>
        <taxon>Betaproteobacteria</taxon>
        <taxon>Neisseriales</taxon>
        <taxon>Neisseriaceae</taxon>
        <taxon>Eikenella</taxon>
    </lineage>
</organism>
<comment type="caution">
    <text evidence="2">The sequence shown here is derived from an EMBL/GenBank/DDBJ whole genome shotgun (WGS) entry which is preliminary data.</text>
</comment>
<evidence type="ECO:0000313" key="2">
    <source>
        <dbReference type="EMBL" id="MBH5329152.1"/>
    </source>
</evidence>
<feature type="region of interest" description="Disordered" evidence="1">
    <location>
        <begin position="50"/>
        <end position="121"/>
    </location>
</feature>
<sequence>MIKTYIANTPLILTDADGKEFRVEAGEAVDLTPEQYELVAAHVTAGSISDADLDASGYQPDGTTPVPEQPPAEPTQPEQPAEAETAPAETEQPAQAETEQPAESAEQPEEQSKARGRGKKD</sequence>
<reference evidence="2 3" key="1">
    <citation type="submission" date="2020-09" db="EMBL/GenBank/DDBJ databases">
        <title>Eikenella S3660 sp. nov., isolated from a throat swab.</title>
        <authorList>
            <person name="Buhl M."/>
        </authorList>
    </citation>
    <scope>NUCLEOTIDE SEQUENCE [LARGE SCALE GENOMIC DNA]</scope>
    <source>
        <strain evidence="2 3">S3360</strain>
    </source>
</reference>
<accession>A0ABS0NA19</accession>
<evidence type="ECO:0008006" key="4">
    <source>
        <dbReference type="Google" id="ProtNLM"/>
    </source>
</evidence>
<name>A0ABS0NA19_9NEIS</name>
<dbReference type="RefSeq" id="WP_197903035.1">
    <property type="nucleotide sequence ID" value="NZ_JACSGR010000004.1"/>
</dbReference>
<feature type="compositionally biased region" description="Low complexity" evidence="1">
    <location>
        <begin position="75"/>
        <end position="105"/>
    </location>
</feature>
<protein>
    <recommendedName>
        <fullName evidence="4">Phage protein</fullName>
    </recommendedName>
</protein>
<evidence type="ECO:0000313" key="3">
    <source>
        <dbReference type="Proteomes" id="UP000768471"/>
    </source>
</evidence>
<dbReference type="Proteomes" id="UP000768471">
    <property type="component" value="Unassembled WGS sequence"/>
</dbReference>